<evidence type="ECO:0000313" key="6">
    <source>
        <dbReference type="EMBL" id="AVL99229.1"/>
    </source>
</evidence>
<feature type="transmembrane region" description="Helical" evidence="5">
    <location>
        <begin position="20"/>
        <end position="39"/>
    </location>
</feature>
<dbReference type="CDD" id="cd16914">
    <property type="entry name" value="EcfT"/>
    <property type="match status" value="1"/>
</dbReference>
<keyword evidence="4 5" id="KW-0472">Membrane</keyword>
<proteinExistence type="predicted"/>
<organism evidence="6 7">
    <name type="scientific">Gordonia iterans</name>
    <dbReference type="NCBI Taxonomy" id="1004901"/>
    <lineage>
        <taxon>Bacteria</taxon>
        <taxon>Bacillati</taxon>
        <taxon>Actinomycetota</taxon>
        <taxon>Actinomycetes</taxon>
        <taxon>Mycobacteriales</taxon>
        <taxon>Gordoniaceae</taxon>
        <taxon>Gordonia</taxon>
    </lineage>
</organism>
<dbReference type="AlphaFoldDB" id="A0A2S0KC41"/>
<dbReference type="PANTHER" id="PTHR33514">
    <property type="entry name" value="PROTEIN ABCI12, CHLOROPLASTIC"/>
    <property type="match status" value="1"/>
</dbReference>
<evidence type="ECO:0000313" key="7">
    <source>
        <dbReference type="Proteomes" id="UP000239814"/>
    </source>
</evidence>
<dbReference type="GO" id="GO:0005886">
    <property type="term" value="C:plasma membrane"/>
    <property type="evidence" value="ECO:0007669"/>
    <property type="project" value="TreeGrafter"/>
</dbReference>
<evidence type="ECO:0000256" key="3">
    <source>
        <dbReference type="ARBA" id="ARBA00022989"/>
    </source>
</evidence>
<accession>A0A2S0KC41</accession>
<feature type="transmembrane region" description="Helical" evidence="5">
    <location>
        <begin position="101"/>
        <end position="120"/>
    </location>
</feature>
<name>A0A2S0KC41_9ACTN</name>
<evidence type="ECO:0000256" key="2">
    <source>
        <dbReference type="ARBA" id="ARBA00022692"/>
    </source>
</evidence>
<dbReference type="Pfam" id="PF02361">
    <property type="entry name" value="CbiQ"/>
    <property type="match status" value="1"/>
</dbReference>
<feature type="transmembrane region" description="Helical" evidence="5">
    <location>
        <begin position="71"/>
        <end position="94"/>
    </location>
</feature>
<sequence length="250" mass="26374">MTMRTPPLRQLPGDSPVHRLWAGTKLLIVLILGVMTWVLPSYPSLGFVALCVLVFALVAGIPLGAIPRPPWWFWALIVAGAGITAISSGGSGVLVFMRGTALGLIVLAMSIMVIWTTPMAEIAPAIARLMTPLKLLRLPVDEWAVCIALSLRGLPLLMEEMRMLRASYRLRPSSAANSGHPSAEMGIIDIIVAAMSSAMRRAAEMGEAITARGGTGRLTAYQSRPGKADAVALGLVLAACAAAITLTVVL</sequence>
<keyword evidence="2 5" id="KW-0812">Transmembrane</keyword>
<dbReference type="Proteomes" id="UP000239814">
    <property type="component" value="Chromosome"/>
</dbReference>
<comment type="subcellular location">
    <subcellularLocation>
        <location evidence="1">Membrane</location>
        <topology evidence="1">Multi-pass membrane protein</topology>
    </subcellularLocation>
</comment>
<feature type="transmembrane region" description="Helical" evidence="5">
    <location>
        <begin position="230"/>
        <end position="249"/>
    </location>
</feature>
<reference evidence="6 7" key="1">
    <citation type="submission" date="2018-03" db="EMBL/GenBank/DDBJ databases">
        <title>Characteristics and genome of n-alkane degrading marine bacteria Gordonia iterans isolated from crude oil contaminated in Tae-an, South Korea.</title>
        <authorList>
            <person name="Lee S.-S."/>
            <person name="Kim H."/>
        </authorList>
    </citation>
    <scope>NUCLEOTIDE SEQUENCE [LARGE SCALE GENOMIC DNA]</scope>
    <source>
        <strain evidence="6 7">Co17</strain>
    </source>
</reference>
<dbReference type="PANTHER" id="PTHR33514:SF13">
    <property type="entry name" value="PROTEIN ABCI12, CHLOROPLASTIC"/>
    <property type="match status" value="1"/>
</dbReference>
<keyword evidence="3 5" id="KW-1133">Transmembrane helix</keyword>
<dbReference type="RefSeq" id="WP_105940964.1">
    <property type="nucleotide sequence ID" value="NZ_CP027433.1"/>
</dbReference>
<dbReference type="KEGG" id="git:C6V83_01865"/>
<feature type="transmembrane region" description="Helical" evidence="5">
    <location>
        <begin position="46"/>
        <end position="65"/>
    </location>
</feature>
<dbReference type="OrthoDB" id="4640601at2"/>
<protein>
    <recommendedName>
        <fullName evidence="8">Energy-coupling factor transporter transmembrane protein EcfT</fullName>
    </recommendedName>
</protein>
<dbReference type="EMBL" id="CP027433">
    <property type="protein sequence ID" value="AVL99229.1"/>
    <property type="molecule type" value="Genomic_DNA"/>
</dbReference>
<evidence type="ECO:0000256" key="1">
    <source>
        <dbReference type="ARBA" id="ARBA00004141"/>
    </source>
</evidence>
<dbReference type="InterPro" id="IPR003339">
    <property type="entry name" value="ABC/ECF_trnsptr_transmembrane"/>
</dbReference>
<evidence type="ECO:0000256" key="5">
    <source>
        <dbReference type="SAM" id="Phobius"/>
    </source>
</evidence>
<evidence type="ECO:0008006" key="8">
    <source>
        <dbReference type="Google" id="ProtNLM"/>
    </source>
</evidence>
<evidence type="ECO:0000256" key="4">
    <source>
        <dbReference type="ARBA" id="ARBA00023136"/>
    </source>
</evidence>
<gene>
    <name evidence="6" type="ORF">C6V83_01865</name>
</gene>
<keyword evidence="7" id="KW-1185">Reference proteome</keyword>